<dbReference type="EMBL" id="AP021876">
    <property type="protein sequence ID" value="BBO84565.1"/>
    <property type="molecule type" value="Genomic_DNA"/>
</dbReference>
<evidence type="ECO:0000313" key="1">
    <source>
        <dbReference type="EMBL" id="BBO84565.1"/>
    </source>
</evidence>
<reference evidence="1 2" key="1">
    <citation type="submission" date="2019-11" db="EMBL/GenBank/DDBJ databases">
        <title>Comparative genomics of hydrocarbon-degrading Desulfosarcina strains.</title>
        <authorList>
            <person name="Watanabe M."/>
            <person name="Kojima H."/>
            <person name="Fukui M."/>
        </authorList>
    </citation>
    <scope>NUCLEOTIDE SEQUENCE [LARGE SCALE GENOMIC DNA]</scope>
    <source>
        <strain evidence="1 2">28bB2T</strain>
    </source>
</reference>
<proteinExistence type="predicted"/>
<name>A0A5K7ZWD1_9BACT</name>
<gene>
    <name evidence="1" type="ORF">DSCO28_51310</name>
</gene>
<organism evidence="1 2">
    <name type="scientific">Desulfosarcina ovata subsp. sediminis</name>
    <dbReference type="NCBI Taxonomy" id="885957"/>
    <lineage>
        <taxon>Bacteria</taxon>
        <taxon>Pseudomonadati</taxon>
        <taxon>Thermodesulfobacteriota</taxon>
        <taxon>Desulfobacteria</taxon>
        <taxon>Desulfobacterales</taxon>
        <taxon>Desulfosarcinaceae</taxon>
        <taxon>Desulfosarcina</taxon>
    </lineage>
</organism>
<dbReference type="AlphaFoldDB" id="A0A5K7ZWD1"/>
<evidence type="ECO:0000313" key="2">
    <source>
        <dbReference type="Proteomes" id="UP000425960"/>
    </source>
</evidence>
<dbReference type="KEGG" id="dov:DSCO28_51310"/>
<sequence>MDSVQLDSQYHQGIQFLLFAKHGGDAPGETRVAIILYSRKQARQLKKAAWRLSRFSSIGI</sequence>
<accession>A0A5K7ZWD1</accession>
<dbReference type="Proteomes" id="UP000425960">
    <property type="component" value="Chromosome"/>
</dbReference>
<protein>
    <submittedName>
        <fullName evidence="1">Uncharacterized protein</fullName>
    </submittedName>
</protein>